<evidence type="ECO:0000259" key="11">
    <source>
        <dbReference type="Pfam" id="PF14833"/>
    </source>
</evidence>
<evidence type="ECO:0000313" key="13">
    <source>
        <dbReference type="Proteomes" id="UP001501588"/>
    </source>
</evidence>
<dbReference type="EC" id="1.1.1.411" evidence="7"/>
<dbReference type="PANTHER" id="PTHR43060:SF17">
    <property type="entry name" value="L-THREONATE DEHYDROGENASE"/>
    <property type="match status" value="1"/>
</dbReference>
<comment type="catalytic activity">
    <reaction evidence="9">
        <text>L-threonate + NAD(+) = 2-dehydro-L-erythronate + NADH + H(+)</text>
        <dbReference type="Rhea" id="RHEA:52548"/>
        <dbReference type="ChEBI" id="CHEBI:15378"/>
        <dbReference type="ChEBI" id="CHEBI:57540"/>
        <dbReference type="ChEBI" id="CHEBI:57561"/>
        <dbReference type="ChEBI" id="CHEBI:57945"/>
        <dbReference type="ChEBI" id="CHEBI:136669"/>
        <dbReference type="EC" id="1.1.1.411"/>
    </reaction>
</comment>
<dbReference type="InterPro" id="IPR015815">
    <property type="entry name" value="HIBADH-related"/>
</dbReference>
<dbReference type="InterPro" id="IPR013328">
    <property type="entry name" value="6PGD_dom2"/>
</dbReference>
<keyword evidence="4" id="KW-0119">Carbohydrate metabolism</keyword>
<keyword evidence="2" id="KW-0560">Oxidoreductase</keyword>
<dbReference type="InterPro" id="IPR036291">
    <property type="entry name" value="NAD(P)-bd_dom_sf"/>
</dbReference>
<evidence type="ECO:0000256" key="6">
    <source>
        <dbReference type="ARBA" id="ARBA00037979"/>
    </source>
</evidence>
<protein>
    <recommendedName>
        <fullName evidence="8">L-threonate dehydrogenase</fullName>
        <ecNumber evidence="7">1.1.1.411</ecNumber>
    </recommendedName>
</protein>
<gene>
    <name evidence="12" type="ORF">GCM10009416_42640</name>
</gene>
<dbReference type="SUPFAM" id="SSF48179">
    <property type="entry name" value="6-phosphogluconate dehydrogenase C-terminal domain-like"/>
    <property type="match status" value="1"/>
</dbReference>
<dbReference type="InterPro" id="IPR050006">
    <property type="entry name" value="LtnD"/>
</dbReference>
<dbReference type="Gene3D" id="1.10.1040.10">
    <property type="entry name" value="N-(1-d-carboxylethyl)-l-norvaline Dehydrogenase, domain 2"/>
    <property type="match status" value="1"/>
</dbReference>
<dbReference type="EMBL" id="BAAAFZ010000072">
    <property type="protein sequence ID" value="GAA0600095.1"/>
    <property type="molecule type" value="Genomic_DNA"/>
</dbReference>
<dbReference type="SUPFAM" id="SSF51735">
    <property type="entry name" value="NAD(P)-binding Rossmann-fold domains"/>
    <property type="match status" value="1"/>
</dbReference>
<evidence type="ECO:0000256" key="4">
    <source>
        <dbReference type="ARBA" id="ARBA00023277"/>
    </source>
</evidence>
<dbReference type="Pfam" id="PF03446">
    <property type="entry name" value="NAD_binding_2"/>
    <property type="match status" value="1"/>
</dbReference>
<sequence>MRVAVIGLGSMGMGAALNLLKAAGLEVCGVDPRETARAEFAAAGGSAVARAADLPEGTEAVLVLVVNAAQAEAALFGPEGAAPRLAPGAVLVVSVTFAPDDARRLAAKAEAAGLLYVDAPVSGGAAGARAGAMTVMASGSEAAMARAKTVLDAVAKKVWHLGEAPGLGSTVKVVHQLLAGVHIAAAAEAMALGIRAGVDPRGLYEVVTGAAGNSWMFENRMPHVLDADETPRSAVDIFVKDLGLVGDLARAVAFPAPLAAQAHQLFVSARAQGHGGVDDAFVIRAYQALSGIRLPGEEGGPSGGTQ</sequence>
<dbReference type="Pfam" id="PF14833">
    <property type="entry name" value="NAD_binding_11"/>
    <property type="match status" value="1"/>
</dbReference>
<comment type="caution">
    <text evidence="12">The sequence shown here is derived from an EMBL/GenBank/DDBJ whole genome shotgun (WGS) entry which is preliminary data.</text>
</comment>
<name>A0ABN1FY04_9PROT</name>
<dbReference type="RefSeq" id="WP_343897437.1">
    <property type="nucleotide sequence ID" value="NZ_BAAAFZ010000072.1"/>
</dbReference>
<accession>A0ABN1FY04</accession>
<reference evidence="12 13" key="1">
    <citation type="journal article" date="2019" name="Int. J. Syst. Evol. Microbiol.">
        <title>The Global Catalogue of Microorganisms (GCM) 10K type strain sequencing project: providing services to taxonomists for standard genome sequencing and annotation.</title>
        <authorList>
            <consortium name="The Broad Institute Genomics Platform"/>
            <consortium name="The Broad Institute Genome Sequencing Center for Infectious Disease"/>
            <person name="Wu L."/>
            <person name="Ma J."/>
        </authorList>
    </citation>
    <scope>NUCLEOTIDE SEQUENCE [LARGE SCALE GENOMIC DNA]</scope>
    <source>
        <strain evidence="12 13">JCM 9933</strain>
    </source>
</reference>
<keyword evidence="3" id="KW-0520">NAD</keyword>
<dbReference type="InterPro" id="IPR002204">
    <property type="entry name" value="3-OH-isobutyrate_DH-rel_CS"/>
</dbReference>
<evidence type="ECO:0000256" key="3">
    <source>
        <dbReference type="ARBA" id="ARBA00023027"/>
    </source>
</evidence>
<dbReference type="PANTHER" id="PTHR43060">
    <property type="entry name" value="3-HYDROXYISOBUTYRATE DEHYDROGENASE-LIKE 1, MITOCHONDRIAL-RELATED"/>
    <property type="match status" value="1"/>
</dbReference>
<keyword evidence="13" id="KW-1185">Reference proteome</keyword>
<dbReference type="Proteomes" id="UP001501588">
    <property type="component" value="Unassembled WGS sequence"/>
</dbReference>
<feature type="domain" description="3-hydroxyisobutyrate dehydrogenase-like NAD-binding" evidence="11">
    <location>
        <begin position="166"/>
        <end position="286"/>
    </location>
</feature>
<evidence type="ECO:0000259" key="10">
    <source>
        <dbReference type="Pfam" id="PF03446"/>
    </source>
</evidence>
<evidence type="ECO:0000256" key="9">
    <source>
        <dbReference type="ARBA" id="ARBA00047312"/>
    </source>
</evidence>
<dbReference type="Gene3D" id="3.40.50.720">
    <property type="entry name" value="NAD(P)-binding Rossmann-like Domain"/>
    <property type="match status" value="1"/>
</dbReference>
<organism evidence="12 13">
    <name type="scientific">Craurococcus roseus</name>
    <dbReference type="NCBI Taxonomy" id="77585"/>
    <lineage>
        <taxon>Bacteria</taxon>
        <taxon>Pseudomonadati</taxon>
        <taxon>Pseudomonadota</taxon>
        <taxon>Alphaproteobacteria</taxon>
        <taxon>Acetobacterales</taxon>
        <taxon>Acetobacteraceae</taxon>
        <taxon>Craurococcus</taxon>
    </lineage>
</organism>
<evidence type="ECO:0000256" key="1">
    <source>
        <dbReference type="ARBA" id="ARBA00022857"/>
    </source>
</evidence>
<evidence type="ECO:0000313" key="12">
    <source>
        <dbReference type="EMBL" id="GAA0600095.1"/>
    </source>
</evidence>
<evidence type="ECO:0000256" key="5">
    <source>
        <dbReference type="ARBA" id="ARBA00037062"/>
    </source>
</evidence>
<keyword evidence="1" id="KW-0521">NADP</keyword>
<dbReference type="InterPro" id="IPR029154">
    <property type="entry name" value="HIBADH-like_NADP-bd"/>
</dbReference>
<proteinExistence type="inferred from homology"/>
<feature type="domain" description="6-phosphogluconate dehydrogenase NADP-binding" evidence="10">
    <location>
        <begin position="2"/>
        <end position="162"/>
    </location>
</feature>
<comment type="similarity">
    <text evidence="6">Belongs to the HIBADH-related family. L-threonate dehydrogenase subfamily.</text>
</comment>
<dbReference type="PROSITE" id="PS00895">
    <property type="entry name" value="3_HYDROXYISOBUT_DH"/>
    <property type="match status" value="1"/>
</dbReference>
<comment type="function">
    <text evidence="5">Catalyzes oxidation of L-threonate to 2-oxo-tetronate. Can use either NAD(+) or NADP(+) as cosubstrate, with a preference for NAD(+).</text>
</comment>
<evidence type="ECO:0000256" key="7">
    <source>
        <dbReference type="ARBA" id="ARBA00038870"/>
    </source>
</evidence>
<dbReference type="InterPro" id="IPR006115">
    <property type="entry name" value="6PGDH_NADP-bd"/>
</dbReference>
<evidence type="ECO:0000256" key="2">
    <source>
        <dbReference type="ARBA" id="ARBA00023002"/>
    </source>
</evidence>
<dbReference type="PIRSF" id="PIRSF000103">
    <property type="entry name" value="HIBADH"/>
    <property type="match status" value="1"/>
</dbReference>
<evidence type="ECO:0000256" key="8">
    <source>
        <dbReference type="ARBA" id="ARBA00039407"/>
    </source>
</evidence>
<dbReference type="InterPro" id="IPR008927">
    <property type="entry name" value="6-PGluconate_DH-like_C_sf"/>
</dbReference>
<dbReference type="NCBIfam" id="NF043037">
    <property type="entry name" value="ThreonDh"/>
    <property type="match status" value="1"/>
</dbReference>